<feature type="region of interest" description="Disordered" evidence="1">
    <location>
        <begin position="551"/>
        <end position="611"/>
    </location>
</feature>
<feature type="compositionally biased region" description="Polar residues" evidence="1">
    <location>
        <begin position="632"/>
        <end position="661"/>
    </location>
</feature>
<gene>
    <name evidence="3" type="ORF">B0H63DRAFT_525500</name>
</gene>
<feature type="compositionally biased region" description="Polar residues" evidence="1">
    <location>
        <begin position="286"/>
        <end position="305"/>
    </location>
</feature>
<feature type="region of interest" description="Disordered" evidence="1">
    <location>
        <begin position="214"/>
        <end position="305"/>
    </location>
</feature>
<feature type="compositionally biased region" description="Polar residues" evidence="1">
    <location>
        <begin position="130"/>
        <end position="142"/>
    </location>
</feature>
<feature type="compositionally biased region" description="Polar residues" evidence="1">
    <location>
        <begin position="555"/>
        <end position="564"/>
    </location>
</feature>
<dbReference type="EMBL" id="JAULSW010000006">
    <property type="protein sequence ID" value="KAK3378260.1"/>
    <property type="molecule type" value="Genomic_DNA"/>
</dbReference>
<feature type="compositionally biased region" description="Polar residues" evidence="1">
    <location>
        <begin position="487"/>
        <end position="506"/>
    </location>
</feature>
<comment type="caution">
    <text evidence="3">The sequence shown here is derived from an EMBL/GenBank/DDBJ whole genome shotgun (WGS) entry which is preliminary data.</text>
</comment>
<feature type="compositionally biased region" description="Low complexity" evidence="1">
    <location>
        <begin position="470"/>
        <end position="481"/>
    </location>
</feature>
<feature type="region of interest" description="Disordered" evidence="1">
    <location>
        <begin position="464"/>
        <end position="506"/>
    </location>
</feature>
<accession>A0AAE0KLR5</accession>
<keyword evidence="2" id="KW-0472">Membrane</keyword>
<feature type="compositionally biased region" description="Polar residues" evidence="1">
    <location>
        <begin position="842"/>
        <end position="851"/>
    </location>
</feature>
<name>A0AAE0KLR5_9PEZI</name>
<keyword evidence="2" id="KW-1133">Transmembrane helix</keyword>
<dbReference type="Proteomes" id="UP001285441">
    <property type="component" value="Unassembled WGS sequence"/>
</dbReference>
<feature type="region of interest" description="Disordered" evidence="1">
    <location>
        <begin position="819"/>
        <end position="862"/>
    </location>
</feature>
<feature type="compositionally biased region" description="Low complexity" evidence="1">
    <location>
        <begin position="692"/>
        <end position="704"/>
    </location>
</feature>
<feature type="region of interest" description="Disordered" evidence="1">
    <location>
        <begin position="681"/>
        <end position="704"/>
    </location>
</feature>
<dbReference type="AlphaFoldDB" id="A0AAE0KLR5"/>
<evidence type="ECO:0000313" key="4">
    <source>
        <dbReference type="Proteomes" id="UP001285441"/>
    </source>
</evidence>
<feature type="region of interest" description="Disordered" evidence="1">
    <location>
        <begin position="157"/>
        <end position="201"/>
    </location>
</feature>
<feature type="region of interest" description="Disordered" evidence="1">
    <location>
        <begin position="1"/>
        <end position="23"/>
    </location>
</feature>
<feature type="region of interest" description="Disordered" evidence="1">
    <location>
        <begin position="72"/>
        <end position="94"/>
    </location>
</feature>
<evidence type="ECO:0000256" key="1">
    <source>
        <dbReference type="SAM" id="MobiDB-lite"/>
    </source>
</evidence>
<reference evidence="3" key="2">
    <citation type="submission" date="2023-06" db="EMBL/GenBank/DDBJ databases">
        <authorList>
            <consortium name="Lawrence Berkeley National Laboratory"/>
            <person name="Haridas S."/>
            <person name="Hensen N."/>
            <person name="Bonometti L."/>
            <person name="Westerberg I."/>
            <person name="Brannstrom I.O."/>
            <person name="Guillou S."/>
            <person name="Cros-Aarteil S."/>
            <person name="Calhoun S."/>
            <person name="Kuo A."/>
            <person name="Mondo S."/>
            <person name="Pangilinan J."/>
            <person name="Riley R."/>
            <person name="LaButti K."/>
            <person name="Andreopoulos B."/>
            <person name="Lipzen A."/>
            <person name="Chen C."/>
            <person name="Yanf M."/>
            <person name="Daum C."/>
            <person name="Ng V."/>
            <person name="Clum A."/>
            <person name="Steindorff A."/>
            <person name="Ohm R."/>
            <person name="Martin F."/>
            <person name="Silar P."/>
            <person name="Natvig D."/>
            <person name="Lalanne C."/>
            <person name="Gautier V."/>
            <person name="Ament-velasquez S.L."/>
            <person name="Kruys A."/>
            <person name="Hutchinson M.I."/>
            <person name="Powell A.J."/>
            <person name="Barry K."/>
            <person name="Miller A.N."/>
            <person name="Grigoriev I.V."/>
            <person name="Debuchy R."/>
            <person name="Gladieux P."/>
            <person name="Thoren M.H."/>
            <person name="Johannesson H."/>
        </authorList>
    </citation>
    <scope>NUCLEOTIDE SEQUENCE</scope>
    <source>
        <strain evidence="3">CBS 232.78</strain>
    </source>
</reference>
<feature type="compositionally biased region" description="Acidic residues" evidence="1">
    <location>
        <begin position="580"/>
        <end position="604"/>
    </location>
</feature>
<feature type="region of interest" description="Disordered" evidence="1">
    <location>
        <begin position="113"/>
        <end position="142"/>
    </location>
</feature>
<feature type="compositionally biased region" description="Low complexity" evidence="1">
    <location>
        <begin position="113"/>
        <end position="123"/>
    </location>
</feature>
<protein>
    <submittedName>
        <fullName evidence="3">Uncharacterized protein</fullName>
    </submittedName>
</protein>
<feature type="transmembrane region" description="Helical" evidence="2">
    <location>
        <begin position="33"/>
        <end position="56"/>
    </location>
</feature>
<reference evidence="3" key="1">
    <citation type="journal article" date="2023" name="Mol. Phylogenet. Evol.">
        <title>Genome-scale phylogeny and comparative genomics of the fungal order Sordariales.</title>
        <authorList>
            <person name="Hensen N."/>
            <person name="Bonometti L."/>
            <person name="Westerberg I."/>
            <person name="Brannstrom I.O."/>
            <person name="Guillou S."/>
            <person name="Cros-Aarteil S."/>
            <person name="Calhoun S."/>
            <person name="Haridas S."/>
            <person name="Kuo A."/>
            <person name="Mondo S."/>
            <person name="Pangilinan J."/>
            <person name="Riley R."/>
            <person name="LaButti K."/>
            <person name="Andreopoulos B."/>
            <person name="Lipzen A."/>
            <person name="Chen C."/>
            <person name="Yan M."/>
            <person name="Daum C."/>
            <person name="Ng V."/>
            <person name="Clum A."/>
            <person name="Steindorff A."/>
            <person name="Ohm R.A."/>
            <person name="Martin F."/>
            <person name="Silar P."/>
            <person name="Natvig D.O."/>
            <person name="Lalanne C."/>
            <person name="Gautier V."/>
            <person name="Ament-Velasquez S.L."/>
            <person name="Kruys A."/>
            <person name="Hutchinson M.I."/>
            <person name="Powell A.J."/>
            <person name="Barry K."/>
            <person name="Miller A.N."/>
            <person name="Grigoriev I.V."/>
            <person name="Debuchy R."/>
            <person name="Gladieux P."/>
            <person name="Hiltunen Thoren M."/>
            <person name="Johannesson H."/>
        </authorList>
    </citation>
    <scope>NUCLEOTIDE SEQUENCE</scope>
    <source>
        <strain evidence="3">CBS 232.78</strain>
    </source>
</reference>
<feature type="compositionally biased region" description="Pro residues" evidence="1">
    <location>
        <begin position="1"/>
        <end position="10"/>
    </location>
</feature>
<feature type="compositionally biased region" description="Polar residues" evidence="1">
    <location>
        <begin position="220"/>
        <end position="249"/>
    </location>
</feature>
<evidence type="ECO:0000256" key="2">
    <source>
        <dbReference type="SAM" id="Phobius"/>
    </source>
</evidence>
<organism evidence="3 4">
    <name type="scientific">Podospora didyma</name>
    <dbReference type="NCBI Taxonomy" id="330526"/>
    <lineage>
        <taxon>Eukaryota</taxon>
        <taxon>Fungi</taxon>
        <taxon>Dikarya</taxon>
        <taxon>Ascomycota</taxon>
        <taxon>Pezizomycotina</taxon>
        <taxon>Sordariomycetes</taxon>
        <taxon>Sordariomycetidae</taxon>
        <taxon>Sordariales</taxon>
        <taxon>Podosporaceae</taxon>
        <taxon>Podospora</taxon>
    </lineage>
</organism>
<evidence type="ECO:0000313" key="3">
    <source>
        <dbReference type="EMBL" id="KAK3378260.1"/>
    </source>
</evidence>
<feature type="region of interest" description="Disordered" evidence="1">
    <location>
        <begin position="632"/>
        <end position="666"/>
    </location>
</feature>
<proteinExistence type="predicted"/>
<keyword evidence="4" id="KW-1185">Reference proteome</keyword>
<feature type="compositionally biased region" description="Low complexity" evidence="1">
    <location>
        <begin position="257"/>
        <end position="273"/>
    </location>
</feature>
<sequence length="888" mass="93088">MSAPESPPDTPSSLVDTADDVPENGDSSLPLPVLLIIVIVSIILASVSLSFFSLWLSRRQSSRHGLALVDGETAGAGGSVQNDSPISERTKYPSTDSTLSEILWSTEQRLQEGAANTTAGGAASRRSNKTTRSPNKTTAGTIRESLLSSCTKISRESPLTARCASPATQSRTPSLKKSSSSYVQPATGHRRQESQASVNSDADSLLVESCLALDDPTGLKSPSRTPTKPQQIQEAEAMETQSVRSLSTIDSEDEMSEGGSRAAAASSTSNETAPSRFMNDPFSPDALSSTSRPTTSLGWPEQPQKSQNFFRESLERSQRLCRATISQAPASLPPEVRLPSCPPGVPAGKHISFHWLEYSESMGGQTRSSFVFQPAVAATSRTTAGPYALSSIAGSKVLTSLVLLPPTNSGSCFVFGKGSHEATLRPSSMITTVPDQQQLRHQDRSYNFVPVITSFGSKDAAAAKRDCNNSPSISSSSSSPSRITRLPAQQRNDTPISISSSVYSQDTAKDKDGLSAAAAAGDFNGVSFLANTILGISTPPSPLPPTVRIVPPSLGRSSGRNLKTPSLRIASSARAQPGPEYEDEFEDNDDDDEGDDDGGDDEGRELDGSAPLLFVGGIASTVAELRRMNSGISTVSTPAGSPATSSVVDGAGHTQQPTRNESAGHRHYLSLGSPSKRRAIAAVKKSGSGSPQQHQQQQQRRTVGGAVKGIGAAASLGNRSSLPRVSLGLRISDAGVSGEKENGNILYRDSADFFKMPSADFTFEVAAKRGSGRSLVCSDSPSASAGGSVGGSGGRLVGGLRECGSGGIVPFTSFSTHKARSGAKTGSVSPRRRPVDAASFGSRDNSSSPQRGRSRHRRSDESLGLYDKEGFLICSPIRHGDSSPGLRV</sequence>
<keyword evidence="2" id="KW-0812">Transmembrane</keyword>